<dbReference type="EMBL" id="JBHTLU010000007">
    <property type="protein sequence ID" value="MFD1219097.1"/>
    <property type="molecule type" value="Genomic_DNA"/>
</dbReference>
<evidence type="ECO:0008006" key="4">
    <source>
        <dbReference type="Google" id="ProtNLM"/>
    </source>
</evidence>
<evidence type="ECO:0000256" key="1">
    <source>
        <dbReference type="SAM" id="Phobius"/>
    </source>
</evidence>
<evidence type="ECO:0000313" key="3">
    <source>
        <dbReference type="Proteomes" id="UP001597180"/>
    </source>
</evidence>
<keyword evidence="3" id="KW-1185">Reference proteome</keyword>
<keyword evidence="1" id="KW-0812">Transmembrane</keyword>
<sequence length="97" mass="11246">MEPGQRTDREITYHVGWKRGKITQNHGTHPSESVAEEHALVDSRLKLSGLLGWNMRYMWKKAGTVHERTLLIVLPVIPVLMFALSLWLVYRLAIHPY</sequence>
<comment type="caution">
    <text evidence="2">The sequence shown here is derived from an EMBL/GenBank/DDBJ whole genome shotgun (WGS) entry which is preliminary data.</text>
</comment>
<name>A0ABW3UFB1_9BACL</name>
<keyword evidence="1" id="KW-0472">Membrane</keyword>
<accession>A0ABW3UFB1</accession>
<dbReference type="RefSeq" id="WP_079908665.1">
    <property type="nucleotide sequence ID" value="NZ_BAABJG010000027.1"/>
</dbReference>
<evidence type="ECO:0000313" key="2">
    <source>
        <dbReference type="EMBL" id="MFD1219097.1"/>
    </source>
</evidence>
<reference evidence="3" key="1">
    <citation type="journal article" date="2019" name="Int. J. Syst. Evol. Microbiol.">
        <title>The Global Catalogue of Microorganisms (GCM) 10K type strain sequencing project: providing services to taxonomists for standard genome sequencing and annotation.</title>
        <authorList>
            <consortium name="The Broad Institute Genomics Platform"/>
            <consortium name="The Broad Institute Genome Sequencing Center for Infectious Disease"/>
            <person name="Wu L."/>
            <person name="Ma J."/>
        </authorList>
    </citation>
    <scope>NUCLEOTIDE SEQUENCE [LARGE SCALE GENOMIC DNA]</scope>
    <source>
        <strain evidence="3">CCUG 53270</strain>
    </source>
</reference>
<keyword evidence="1" id="KW-1133">Transmembrane helix</keyword>
<feature type="transmembrane region" description="Helical" evidence="1">
    <location>
        <begin position="70"/>
        <end position="90"/>
    </location>
</feature>
<proteinExistence type="predicted"/>
<organism evidence="2 3">
    <name type="scientific">Paenibacillus vulneris</name>
    <dbReference type="NCBI Taxonomy" id="1133364"/>
    <lineage>
        <taxon>Bacteria</taxon>
        <taxon>Bacillati</taxon>
        <taxon>Bacillota</taxon>
        <taxon>Bacilli</taxon>
        <taxon>Bacillales</taxon>
        <taxon>Paenibacillaceae</taxon>
        <taxon>Paenibacillus</taxon>
    </lineage>
</organism>
<protein>
    <recommendedName>
        <fullName evidence="4">DUF5808 domain-containing protein</fullName>
    </recommendedName>
</protein>
<gene>
    <name evidence="2" type="ORF">ACFQ4B_03095</name>
</gene>
<dbReference type="Proteomes" id="UP001597180">
    <property type="component" value="Unassembled WGS sequence"/>
</dbReference>